<comment type="similarity">
    <text evidence="2">Belongs to the NOP16 family.</text>
</comment>
<dbReference type="GO" id="GO:0042273">
    <property type="term" value="P:ribosomal large subunit biogenesis"/>
    <property type="evidence" value="ECO:0007669"/>
    <property type="project" value="TreeGrafter"/>
</dbReference>
<sequence length="167" mass="19437">MGKVRKTRKNTFNYSVNRKKLRRRAKKKGAPRITCDELRNAWDPMKSVAGNLAEMGLVADPNKALPIRQPMMIGEQSKVRKPYVVEELKAAASVPSKKTMGISTDMVMYVRHMVENYGEDHKAMARDEQNYYQDTPKQIMRKINLYKRHHPQEYQALIESRNKVQQS</sequence>
<proteinExistence type="inferred from homology"/>
<dbReference type="InterPro" id="IPR019002">
    <property type="entry name" value="Ribosome_biogenesis_Nop16"/>
</dbReference>
<dbReference type="Proteomes" id="UP001181693">
    <property type="component" value="Unassembled WGS sequence"/>
</dbReference>
<evidence type="ECO:0000256" key="1">
    <source>
        <dbReference type="ARBA" id="ARBA00004604"/>
    </source>
</evidence>
<comment type="caution">
    <text evidence="5">The sequence shown here is derived from an EMBL/GenBank/DDBJ whole genome shotgun (WGS) entry which is preliminary data.</text>
</comment>
<keyword evidence="6" id="KW-1185">Reference proteome</keyword>
<name>A0AAV3B6R2_PYXAD</name>
<dbReference type="PANTHER" id="PTHR13243">
    <property type="entry name" value="HSPC111 PROTEIN-RELATED"/>
    <property type="match status" value="1"/>
</dbReference>
<evidence type="ECO:0000313" key="5">
    <source>
        <dbReference type="EMBL" id="DBA30893.1"/>
    </source>
</evidence>
<keyword evidence="4" id="KW-0539">Nucleus</keyword>
<dbReference type="EMBL" id="DYDO01000002">
    <property type="protein sequence ID" value="DBA30893.1"/>
    <property type="molecule type" value="Genomic_DNA"/>
</dbReference>
<evidence type="ECO:0000256" key="3">
    <source>
        <dbReference type="ARBA" id="ARBA00015522"/>
    </source>
</evidence>
<protein>
    <recommendedName>
        <fullName evidence="3">Nucleolar protein 16</fullName>
    </recommendedName>
</protein>
<organism evidence="5 6">
    <name type="scientific">Pyxicephalus adspersus</name>
    <name type="common">African bullfrog</name>
    <dbReference type="NCBI Taxonomy" id="30357"/>
    <lineage>
        <taxon>Eukaryota</taxon>
        <taxon>Metazoa</taxon>
        <taxon>Chordata</taxon>
        <taxon>Craniata</taxon>
        <taxon>Vertebrata</taxon>
        <taxon>Euteleostomi</taxon>
        <taxon>Amphibia</taxon>
        <taxon>Batrachia</taxon>
        <taxon>Anura</taxon>
        <taxon>Neobatrachia</taxon>
        <taxon>Ranoidea</taxon>
        <taxon>Pyxicephalidae</taxon>
        <taxon>Pyxicephalinae</taxon>
        <taxon>Pyxicephalus</taxon>
    </lineage>
</organism>
<evidence type="ECO:0000256" key="4">
    <source>
        <dbReference type="ARBA" id="ARBA00023242"/>
    </source>
</evidence>
<comment type="subcellular location">
    <subcellularLocation>
        <location evidence="1">Nucleus</location>
        <location evidence="1">Nucleolus</location>
    </subcellularLocation>
</comment>
<reference evidence="5" key="1">
    <citation type="thesis" date="2020" institute="ProQuest LLC" country="789 East Eisenhower Parkway, Ann Arbor, MI, USA">
        <title>Comparative Genomics and Chromosome Evolution.</title>
        <authorList>
            <person name="Mudd A.B."/>
        </authorList>
    </citation>
    <scope>NUCLEOTIDE SEQUENCE</scope>
    <source>
        <strain evidence="5">1538</strain>
        <tissue evidence="5">Blood</tissue>
    </source>
</reference>
<dbReference type="Pfam" id="PF09420">
    <property type="entry name" value="Nop16"/>
    <property type="match status" value="1"/>
</dbReference>
<dbReference type="PANTHER" id="PTHR13243:SF1">
    <property type="entry name" value="NUCLEOLAR PROTEIN 16"/>
    <property type="match status" value="1"/>
</dbReference>
<evidence type="ECO:0000313" key="6">
    <source>
        <dbReference type="Proteomes" id="UP001181693"/>
    </source>
</evidence>
<accession>A0AAV3B6R2</accession>
<dbReference type="AlphaFoldDB" id="A0AAV3B6R2"/>
<dbReference type="GO" id="GO:0005730">
    <property type="term" value="C:nucleolus"/>
    <property type="evidence" value="ECO:0007669"/>
    <property type="project" value="UniProtKB-SubCell"/>
</dbReference>
<evidence type="ECO:0000256" key="2">
    <source>
        <dbReference type="ARBA" id="ARBA00008479"/>
    </source>
</evidence>
<gene>
    <name evidence="5" type="ORF">GDO54_006821</name>
</gene>